<dbReference type="Pfam" id="PF00106">
    <property type="entry name" value="adh_short"/>
    <property type="match status" value="1"/>
</dbReference>
<proteinExistence type="inferred from homology"/>
<comment type="caution">
    <text evidence="4">The sequence shown here is derived from an EMBL/GenBank/DDBJ whole genome shotgun (WGS) entry which is preliminary data.</text>
</comment>
<dbReference type="EMBL" id="JAUZMZ010000320">
    <property type="protein sequence ID" value="MEE2035448.1"/>
    <property type="molecule type" value="Genomic_DNA"/>
</dbReference>
<name>A0ABU7JZL0_9NOCA</name>
<dbReference type="InterPro" id="IPR036291">
    <property type="entry name" value="NAD(P)-bd_dom_sf"/>
</dbReference>
<evidence type="ECO:0000259" key="3">
    <source>
        <dbReference type="SMART" id="SM00822"/>
    </source>
</evidence>
<evidence type="ECO:0000256" key="2">
    <source>
        <dbReference type="ARBA" id="ARBA00023002"/>
    </source>
</evidence>
<dbReference type="PANTHER" id="PTHR44196">
    <property type="entry name" value="DEHYDROGENASE/REDUCTASE SDR FAMILY MEMBER 7B"/>
    <property type="match status" value="1"/>
</dbReference>
<dbReference type="InterPro" id="IPR057326">
    <property type="entry name" value="KR_dom"/>
</dbReference>
<accession>A0ABU7JZL0</accession>
<dbReference type="RefSeq" id="WP_330154760.1">
    <property type="nucleotide sequence ID" value="NZ_JAUZMZ010000320.1"/>
</dbReference>
<keyword evidence="5" id="KW-1185">Reference proteome</keyword>
<dbReference type="InterPro" id="IPR057313">
    <property type="entry name" value="Maqu_2507-like"/>
</dbReference>
<dbReference type="PRINTS" id="PR00080">
    <property type="entry name" value="SDRFAMILY"/>
</dbReference>
<feature type="non-terminal residue" evidence="4">
    <location>
        <position position="1"/>
    </location>
</feature>
<dbReference type="SMART" id="SM00822">
    <property type="entry name" value="PKS_KR"/>
    <property type="match status" value="1"/>
</dbReference>
<keyword evidence="2" id="KW-0560">Oxidoreductase</keyword>
<dbReference type="PANTHER" id="PTHR44196:SF1">
    <property type="entry name" value="DEHYDROGENASE_REDUCTASE SDR FAMILY MEMBER 7B"/>
    <property type="match status" value="1"/>
</dbReference>
<dbReference type="InterPro" id="IPR002347">
    <property type="entry name" value="SDR_fam"/>
</dbReference>
<evidence type="ECO:0000256" key="1">
    <source>
        <dbReference type="ARBA" id="ARBA00006484"/>
    </source>
</evidence>
<gene>
    <name evidence="4" type="ORF">Q8814_25645</name>
</gene>
<comment type="similarity">
    <text evidence="1">Belongs to the short-chain dehydrogenases/reductases (SDR) family.</text>
</comment>
<dbReference type="Proteomes" id="UP001331936">
    <property type="component" value="Unassembled WGS sequence"/>
</dbReference>
<dbReference type="NCBIfam" id="NF005539">
    <property type="entry name" value="PRK07201.1"/>
    <property type="match status" value="1"/>
</dbReference>
<evidence type="ECO:0000313" key="5">
    <source>
        <dbReference type="Proteomes" id="UP001331936"/>
    </source>
</evidence>
<dbReference type="Gene3D" id="3.40.50.720">
    <property type="entry name" value="NAD(P)-binding Rossmann-like Domain"/>
    <property type="match status" value="2"/>
</dbReference>
<dbReference type="CDD" id="cd05233">
    <property type="entry name" value="SDR_c"/>
    <property type="match status" value="1"/>
</dbReference>
<reference evidence="4 5" key="1">
    <citation type="submission" date="2023-08" db="EMBL/GenBank/DDBJ databases">
        <authorList>
            <person name="Girao M."/>
            <person name="Carvalho M.F."/>
        </authorList>
    </citation>
    <scope>NUCLEOTIDE SEQUENCE [LARGE SCALE GENOMIC DNA]</scope>
    <source>
        <strain evidence="4 5">CC-R104</strain>
    </source>
</reference>
<dbReference type="Pfam" id="PF07993">
    <property type="entry name" value="NAD_binding_4"/>
    <property type="match status" value="1"/>
</dbReference>
<feature type="domain" description="Ketoreductase" evidence="3">
    <location>
        <begin position="215"/>
        <end position="391"/>
    </location>
</feature>
<protein>
    <submittedName>
        <fullName evidence="4">SDR family oxidoreductase</fullName>
    </submittedName>
</protein>
<dbReference type="InterPro" id="IPR013120">
    <property type="entry name" value="FAR_NAD-bd"/>
</dbReference>
<sequence>CEAEAAVRSSGRRGRVSRPSVIVGDSATGEIDKIDGPYFFFPALARLAALPSRLPLVLPDLGATNIVPVDYVADAITELMHRDGLDGRAFHLVAPKSQPLRDVFTAFARAAGAPTPVASVPGAPVRALLTTTVVPGLDTVRRLLLQRLRIPPVMLEQMSLPTVFTTRSTRDALRGSGLVVPALADYAPVLWEYWRAHLDPDRARRDDPRGPLVGRHVLITGASSGIGRATAGAVAGKGATVLLLARRAGELDAVVEQIRGDGGHAHAYPCDLTDPESVEHTVKTILAERDHIDMLVNNAGRSIRRGLYHSTDRMHDFERTMAVNYFGAVRLTLALLPHMRARRFGHIVNISTAGVPARTPRFAAYIASKSALEGFAEVAAGETLSDGITFTTIRMPLVRTPMIAPTEEYSHGPAASPEQAADMVVRALIERPERIDVPIGTLAEFGSLFAPGFVHRVRSRLYHASPDSAAARGEEPRPAPAGTGVALPVLPAPAVLRRLGRLVPGVHW</sequence>
<organism evidence="4 5">
    <name type="scientific">Rhodococcus chondri</name>
    <dbReference type="NCBI Taxonomy" id="3065941"/>
    <lineage>
        <taxon>Bacteria</taxon>
        <taxon>Bacillati</taxon>
        <taxon>Actinomycetota</taxon>
        <taxon>Actinomycetes</taxon>
        <taxon>Mycobacteriales</taxon>
        <taxon>Nocardiaceae</taxon>
        <taxon>Rhodococcus</taxon>
    </lineage>
</organism>
<evidence type="ECO:0000313" key="4">
    <source>
        <dbReference type="EMBL" id="MEE2035448.1"/>
    </source>
</evidence>
<dbReference type="PRINTS" id="PR00081">
    <property type="entry name" value="GDHRDH"/>
</dbReference>
<dbReference type="SUPFAM" id="SSF51735">
    <property type="entry name" value="NAD(P)-binding Rossmann-fold domains"/>
    <property type="match status" value="2"/>
</dbReference>